<protein>
    <submittedName>
        <fullName evidence="2">Uncharacterized protein</fullName>
    </submittedName>
</protein>
<proteinExistence type="predicted"/>
<dbReference type="Proteomes" id="UP001230933">
    <property type="component" value="Chromosome"/>
</dbReference>
<dbReference type="KEGG" id="reb:XU06_20185"/>
<keyword evidence="1" id="KW-1133">Transmembrane helix</keyword>
<evidence type="ECO:0000256" key="1">
    <source>
        <dbReference type="SAM" id="Phobius"/>
    </source>
</evidence>
<name>A0A0E4A8T9_RHOER</name>
<dbReference type="EMBL" id="CP124545">
    <property type="protein sequence ID" value="WGV47989.2"/>
    <property type="molecule type" value="Genomic_DNA"/>
</dbReference>
<evidence type="ECO:0000313" key="2">
    <source>
        <dbReference type="EMBL" id="MBH5144805.1"/>
    </source>
</evidence>
<sequence length="64" mass="6817">MSTNSDRRPRLPVRIAYLTAGVLFVAAMLLLASVVNPDRDRDFSMNHVPAGTSATSVVATTDLG</sequence>
<keyword evidence="1" id="KW-0472">Membrane</keyword>
<gene>
    <name evidence="2" type="ORF">I3517_19580</name>
    <name evidence="3" type="ORF">QIE55_20935</name>
</gene>
<keyword evidence="1" id="KW-0812">Transmembrane</keyword>
<keyword evidence="4" id="KW-1185">Reference proteome</keyword>
<dbReference type="RefSeq" id="WP_046378942.1">
    <property type="nucleotide sequence ID" value="NZ_BHXB01000001.1"/>
</dbReference>
<dbReference type="Proteomes" id="UP000627573">
    <property type="component" value="Unassembled WGS sequence"/>
</dbReference>
<dbReference type="EMBL" id="JAECSB010000069">
    <property type="protein sequence ID" value="MBH5144805.1"/>
    <property type="molecule type" value="Genomic_DNA"/>
</dbReference>
<reference evidence="2 4" key="1">
    <citation type="submission" date="2020-12" db="EMBL/GenBank/DDBJ databases">
        <title>Draft genome sequence of furan degrading bacterial strain FUR100.</title>
        <authorList>
            <person name="Woiski C."/>
        </authorList>
    </citation>
    <scope>NUCLEOTIDE SEQUENCE [LARGE SCALE GENOMIC DNA]</scope>
    <source>
        <strain evidence="2 4">FUR100</strain>
    </source>
</reference>
<reference evidence="3" key="2">
    <citation type="submission" date="2023-08" db="EMBL/GenBank/DDBJ databases">
        <title>Isolation and Characterization of Rhodococcus erythropolis MGMM8.</title>
        <authorList>
            <person name="Diabankana R.G.C."/>
            <person name="Afordoanyi D.M."/>
            <person name="Validov S.Z."/>
        </authorList>
    </citation>
    <scope>NUCLEOTIDE SEQUENCE</scope>
    <source>
        <strain evidence="3">MGMM8</strain>
    </source>
</reference>
<evidence type="ECO:0000313" key="4">
    <source>
        <dbReference type="Proteomes" id="UP000627573"/>
    </source>
</evidence>
<dbReference type="AlphaFoldDB" id="A0A0E4A8T9"/>
<evidence type="ECO:0000313" key="3">
    <source>
        <dbReference type="EMBL" id="WGV47989.2"/>
    </source>
</evidence>
<organism evidence="2 4">
    <name type="scientific">Rhodococcus erythropolis</name>
    <name type="common">Arthrobacter picolinophilus</name>
    <dbReference type="NCBI Taxonomy" id="1833"/>
    <lineage>
        <taxon>Bacteria</taxon>
        <taxon>Bacillati</taxon>
        <taxon>Actinomycetota</taxon>
        <taxon>Actinomycetes</taxon>
        <taxon>Mycobacteriales</taxon>
        <taxon>Nocardiaceae</taxon>
        <taxon>Rhodococcus</taxon>
        <taxon>Rhodococcus erythropolis group</taxon>
    </lineage>
</organism>
<feature type="transmembrane region" description="Helical" evidence="1">
    <location>
        <begin position="15"/>
        <end position="35"/>
    </location>
</feature>
<accession>A0A0E4A8T9</accession>